<dbReference type="EMBL" id="AP022563">
    <property type="protein sequence ID" value="BBX19299.1"/>
    <property type="molecule type" value="Genomic_DNA"/>
</dbReference>
<feature type="region of interest" description="Disordered" evidence="1">
    <location>
        <begin position="46"/>
        <end position="73"/>
    </location>
</feature>
<dbReference type="RefSeq" id="WP_234815127.1">
    <property type="nucleotide sequence ID" value="NZ_AP022563.1"/>
</dbReference>
<dbReference type="Proteomes" id="UP000467006">
    <property type="component" value="Chromosome"/>
</dbReference>
<dbReference type="AlphaFoldDB" id="A0A7I7K704"/>
<proteinExistence type="predicted"/>
<organism evidence="2 3">
    <name type="scientific">Mycolicibacterium duvalii</name>
    <dbReference type="NCBI Taxonomy" id="39688"/>
    <lineage>
        <taxon>Bacteria</taxon>
        <taxon>Bacillati</taxon>
        <taxon>Actinomycetota</taxon>
        <taxon>Actinomycetes</taxon>
        <taxon>Mycobacteriales</taxon>
        <taxon>Mycobacteriaceae</taxon>
        <taxon>Mycolicibacterium</taxon>
    </lineage>
</organism>
<feature type="compositionally biased region" description="Pro residues" evidence="1">
    <location>
        <begin position="54"/>
        <end position="63"/>
    </location>
</feature>
<evidence type="ECO:0000256" key="1">
    <source>
        <dbReference type="SAM" id="MobiDB-lite"/>
    </source>
</evidence>
<sequence>MVVERGLARCPRCVSVADYAFIEYARGMRYEVRCRKCGECYEEESRPSAALAPVPAPEPPIEWPPDHDPVPPRDWRAELRDRVSEVARHGRTGIDLLGRSATAFGTQALTWVRDHQRRGSTESGSTESEAGPTTDAKVSVDQTGG</sequence>
<accession>A0A7I7K704</accession>
<evidence type="ECO:0000313" key="3">
    <source>
        <dbReference type="Proteomes" id="UP000467006"/>
    </source>
</evidence>
<evidence type="ECO:0000313" key="2">
    <source>
        <dbReference type="EMBL" id="BBX19299.1"/>
    </source>
</evidence>
<dbReference type="KEGG" id="mdu:MDUV_41590"/>
<gene>
    <name evidence="2" type="ORF">MDUV_41590</name>
</gene>
<reference evidence="2 3" key="1">
    <citation type="journal article" date="2019" name="Emerg. Microbes Infect.">
        <title>Comprehensive subspecies identification of 175 nontuberculous mycobacteria species based on 7547 genomic profiles.</title>
        <authorList>
            <person name="Matsumoto Y."/>
            <person name="Kinjo T."/>
            <person name="Motooka D."/>
            <person name="Nabeya D."/>
            <person name="Jung N."/>
            <person name="Uechi K."/>
            <person name="Horii T."/>
            <person name="Iida T."/>
            <person name="Fujita J."/>
            <person name="Nakamura S."/>
        </authorList>
    </citation>
    <scope>NUCLEOTIDE SEQUENCE [LARGE SCALE GENOMIC DNA]</scope>
    <source>
        <strain evidence="2 3">JCM 6396</strain>
    </source>
</reference>
<keyword evidence="3" id="KW-1185">Reference proteome</keyword>
<name>A0A7I7K704_9MYCO</name>
<protein>
    <submittedName>
        <fullName evidence="2">Uncharacterized protein</fullName>
    </submittedName>
</protein>
<feature type="region of interest" description="Disordered" evidence="1">
    <location>
        <begin position="112"/>
        <end position="145"/>
    </location>
</feature>
<feature type="compositionally biased region" description="Basic and acidic residues" evidence="1">
    <location>
        <begin position="64"/>
        <end position="73"/>
    </location>
</feature>
<feature type="compositionally biased region" description="Low complexity" evidence="1">
    <location>
        <begin position="121"/>
        <end position="134"/>
    </location>
</feature>